<dbReference type="Proteomes" id="UP000318437">
    <property type="component" value="Unassembled WGS sequence"/>
</dbReference>
<dbReference type="InterPro" id="IPR008930">
    <property type="entry name" value="Terpenoid_cyclase/PrenylTrfase"/>
</dbReference>
<organism evidence="4 5">
    <name type="scientific">Bythopirellula polymerisocia</name>
    <dbReference type="NCBI Taxonomy" id="2528003"/>
    <lineage>
        <taxon>Bacteria</taxon>
        <taxon>Pseudomonadati</taxon>
        <taxon>Planctomycetota</taxon>
        <taxon>Planctomycetia</taxon>
        <taxon>Pirellulales</taxon>
        <taxon>Lacipirellulaceae</taxon>
        <taxon>Bythopirellula</taxon>
    </lineage>
</organism>
<feature type="domain" description="Squalene cyclase C-terminal" evidence="3">
    <location>
        <begin position="257"/>
        <end position="431"/>
    </location>
</feature>
<sequence length="611" mass="66648">MNYSQLPPLAYWGLTSSTWMAMWGVLGAFSVLIVVLLSTRWANKRTWQKCAILSLWVHVLFAFLSITVRVITGAPESGEEVPIHIAVLTMEMPMAEPDPQEEIQPDWEDIVAPPLGTHTAEPLLEPSEEPSLETADSAATDILAENPVDKESSPPAPPLEAPTLLPAPAPEPENLVAENEPKQDDADFSLAEASPEPNEPSPIPPSESVLQKSESKQPELYPDVLPVTPPTAPSHAAIPDKYTDRFAENLAELATQRGGSEQTEKAVRAALGWLAEAQSENGGWDASRFGAGQERVVLGHNRGGAGAEADTGITGLAILAFLGNGNSHQHGSYRTEVAHGLEYLRQRQRADGSLYGDAQLFARTYCHSMATLAACEAYAMTYDSRLDSLVRAATSYSLAMQHPTDGGWRYRRGDTGDTSQLGWQLMALKSAELAGIDVPDVTWTRIDRFLQRVRRGNSGGLASYRPDSPASRTMTAEAWFCHQLLQVDRSGSFGRDAINEAVESLSAEMPSPKNHNLYYWYYATLALQQNQDHSASSAAAWESWNHALTTTLLTTQESDGSWNADTVWGGYGGRVYATALSALCLEVYYRYKPSIESGGIAGREGWQSLQR</sequence>
<comment type="caution">
    <text evidence="4">The sequence shown here is derived from an EMBL/GenBank/DDBJ whole genome shotgun (WGS) entry which is preliminary data.</text>
</comment>
<keyword evidence="2" id="KW-0472">Membrane</keyword>
<proteinExistence type="predicted"/>
<keyword evidence="5" id="KW-1185">Reference proteome</keyword>
<accession>A0A5C6CWZ3</accession>
<evidence type="ECO:0000313" key="5">
    <source>
        <dbReference type="Proteomes" id="UP000318437"/>
    </source>
</evidence>
<keyword evidence="4" id="KW-0808">Transferase</keyword>
<evidence type="ECO:0000256" key="1">
    <source>
        <dbReference type="SAM" id="MobiDB-lite"/>
    </source>
</evidence>
<keyword evidence="2" id="KW-0812">Transmembrane</keyword>
<feature type="region of interest" description="Disordered" evidence="1">
    <location>
        <begin position="111"/>
        <end position="135"/>
    </location>
</feature>
<keyword evidence="2" id="KW-1133">Transmembrane helix</keyword>
<evidence type="ECO:0000313" key="4">
    <source>
        <dbReference type="EMBL" id="TWU27536.1"/>
    </source>
</evidence>
<dbReference type="Pfam" id="PF13243">
    <property type="entry name" value="SQHop_cyclase_C"/>
    <property type="match status" value="1"/>
</dbReference>
<dbReference type="InterPro" id="IPR032696">
    <property type="entry name" value="SQ_cyclase_C"/>
</dbReference>
<feature type="region of interest" description="Disordered" evidence="1">
    <location>
        <begin position="147"/>
        <end position="175"/>
    </location>
</feature>
<dbReference type="Gene3D" id="1.50.10.20">
    <property type="match status" value="1"/>
</dbReference>
<protein>
    <submittedName>
        <fullName evidence="4">Prenyltransferase and squalene oxidase repeat protein</fullName>
    </submittedName>
</protein>
<name>A0A5C6CWZ3_9BACT</name>
<evidence type="ECO:0000256" key="2">
    <source>
        <dbReference type="SAM" id="Phobius"/>
    </source>
</evidence>
<gene>
    <name evidence="4" type="ORF">Pla144_23120</name>
</gene>
<dbReference type="AlphaFoldDB" id="A0A5C6CWZ3"/>
<dbReference type="OrthoDB" id="238862at2"/>
<feature type="region of interest" description="Disordered" evidence="1">
    <location>
        <begin position="190"/>
        <end position="238"/>
    </location>
</feature>
<reference evidence="4 5" key="1">
    <citation type="submission" date="2019-02" db="EMBL/GenBank/DDBJ databases">
        <title>Deep-cultivation of Planctomycetes and their phenomic and genomic characterization uncovers novel biology.</title>
        <authorList>
            <person name="Wiegand S."/>
            <person name="Jogler M."/>
            <person name="Boedeker C."/>
            <person name="Pinto D."/>
            <person name="Vollmers J."/>
            <person name="Rivas-Marin E."/>
            <person name="Kohn T."/>
            <person name="Peeters S.H."/>
            <person name="Heuer A."/>
            <person name="Rast P."/>
            <person name="Oberbeckmann S."/>
            <person name="Bunk B."/>
            <person name="Jeske O."/>
            <person name="Meyerdierks A."/>
            <person name="Storesund J.E."/>
            <person name="Kallscheuer N."/>
            <person name="Luecker S."/>
            <person name="Lage O.M."/>
            <person name="Pohl T."/>
            <person name="Merkel B.J."/>
            <person name="Hornburger P."/>
            <person name="Mueller R.-W."/>
            <person name="Bruemmer F."/>
            <person name="Labrenz M."/>
            <person name="Spormann A.M."/>
            <person name="Op Den Camp H."/>
            <person name="Overmann J."/>
            <person name="Amann R."/>
            <person name="Jetten M.S.M."/>
            <person name="Mascher T."/>
            <person name="Medema M.H."/>
            <person name="Devos D.P."/>
            <person name="Kaster A.-K."/>
            <person name="Ovreas L."/>
            <person name="Rohde M."/>
            <person name="Galperin M.Y."/>
            <person name="Jogler C."/>
        </authorList>
    </citation>
    <scope>NUCLEOTIDE SEQUENCE [LARGE SCALE GENOMIC DNA]</scope>
    <source>
        <strain evidence="4 5">Pla144</strain>
    </source>
</reference>
<feature type="compositionally biased region" description="Pro residues" evidence="1">
    <location>
        <begin position="154"/>
        <end position="171"/>
    </location>
</feature>
<dbReference type="RefSeq" id="WP_146450730.1">
    <property type="nucleotide sequence ID" value="NZ_SJPS01000003.1"/>
</dbReference>
<dbReference type="SUPFAM" id="SSF48239">
    <property type="entry name" value="Terpenoid cyclases/Protein prenyltransferases"/>
    <property type="match status" value="1"/>
</dbReference>
<feature type="transmembrane region" description="Helical" evidence="2">
    <location>
        <begin position="50"/>
        <end position="71"/>
    </location>
</feature>
<evidence type="ECO:0000259" key="3">
    <source>
        <dbReference type="Pfam" id="PF13243"/>
    </source>
</evidence>
<dbReference type="GO" id="GO:0016740">
    <property type="term" value="F:transferase activity"/>
    <property type="evidence" value="ECO:0007669"/>
    <property type="project" value="UniProtKB-KW"/>
</dbReference>
<feature type="transmembrane region" description="Helical" evidence="2">
    <location>
        <begin position="20"/>
        <end position="38"/>
    </location>
</feature>
<dbReference type="EMBL" id="SJPS01000003">
    <property type="protein sequence ID" value="TWU27536.1"/>
    <property type="molecule type" value="Genomic_DNA"/>
</dbReference>